<sequence>MLEHKAPELHGRSMSFPLRRSTSAIDFLYTFSTGEQRAVALPAARRQVPQVDLSWETVRYLSTASSSSVPVAVANAAVSDGPQQHLRPYVLRHSDPSGAPAVASPARTRWHIDWICRRDLRGAPGRTDGGLWMLFETMDICDDCSGRCVMRTEPWVA</sequence>
<dbReference type="Proteomes" id="UP000438429">
    <property type="component" value="Unassembled WGS sequence"/>
</dbReference>
<protein>
    <submittedName>
        <fullName evidence="1">Uncharacterized protein</fullName>
    </submittedName>
</protein>
<dbReference type="EMBL" id="VEVO01000008">
    <property type="protein sequence ID" value="KAF0038543.1"/>
    <property type="molecule type" value="Genomic_DNA"/>
</dbReference>
<evidence type="ECO:0000313" key="2">
    <source>
        <dbReference type="Proteomes" id="UP000438429"/>
    </source>
</evidence>
<dbReference type="AlphaFoldDB" id="A0A6A4SXM4"/>
<comment type="caution">
    <text evidence="1">The sequence shown here is derived from an EMBL/GenBank/DDBJ whole genome shotgun (WGS) entry which is preliminary data.</text>
</comment>
<gene>
    <name evidence="1" type="ORF">F2P81_009027</name>
</gene>
<evidence type="ECO:0000313" key="1">
    <source>
        <dbReference type="EMBL" id="KAF0038543.1"/>
    </source>
</evidence>
<accession>A0A6A4SXM4</accession>
<name>A0A6A4SXM4_SCOMX</name>
<reference evidence="1 2" key="1">
    <citation type="submission" date="2019-06" db="EMBL/GenBank/DDBJ databases">
        <title>Draft genomes of female and male turbot (Scophthalmus maximus).</title>
        <authorList>
            <person name="Xu H."/>
            <person name="Xu X.-W."/>
            <person name="Shao C."/>
            <person name="Chen S."/>
        </authorList>
    </citation>
    <scope>NUCLEOTIDE SEQUENCE [LARGE SCALE GENOMIC DNA]</scope>
    <source>
        <strain evidence="1">Ysfricsl-2016a</strain>
        <tissue evidence="1">Blood</tissue>
    </source>
</reference>
<organism evidence="1 2">
    <name type="scientific">Scophthalmus maximus</name>
    <name type="common">Turbot</name>
    <name type="synonym">Psetta maxima</name>
    <dbReference type="NCBI Taxonomy" id="52904"/>
    <lineage>
        <taxon>Eukaryota</taxon>
        <taxon>Metazoa</taxon>
        <taxon>Chordata</taxon>
        <taxon>Craniata</taxon>
        <taxon>Vertebrata</taxon>
        <taxon>Euteleostomi</taxon>
        <taxon>Actinopterygii</taxon>
        <taxon>Neopterygii</taxon>
        <taxon>Teleostei</taxon>
        <taxon>Neoteleostei</taxon>
        <taxon>Acanthomorphata</taxon>
        <taxon>Carangaria</taxon>
        <taxon>Pleuronectiformes</taxon>
        <taxon>Pleuronectoidei</taxon>
        <taxon>Scophthalmidae</taxon>
        <taxon>Scophthalmus</taxon>
    </lineage>
</organism>
<proteinExistence type="predicted"/>